<reference evidence="7 8" key="1">
    <citation type="submission" date="2016-11" db="EMBL/GenBank/DDBJ databases">
        <title>The macronuclear genome of Stentor coeruleus: a giant cell with tiny introns.</title>
        <authorList>
            <person name="Slabodnick M."/>
            <person name="Ruby J.G."/>
            <person name="Reiff S.B."/>
            <person name="Swart E.C."/>
            <person name="Gosai S."/>
            <person name="Prabakaran S."/>
            <person name="Witkowska E."/>
            <person name="Larue G.E."/>
            <person name="Fisher S."/>
            <person name="Freeman R.M."/>
            <person name="Gunawardena J."/>
            <person name="Chu W."/>
            <person name="Stover N.A."/>
            <person name="Gregory B.D."/>
            <person name="Nowacki M."/>
            <person name="Derisi J."/>
            <person name="Roy S.W."/>
            <person name="Marshall W.F."/>
            <person name="Sood P."/>
        </authorList>
    </citation>
    <scope>NUCLEOTIDE SEQUENCE [LARGE SCALE GENOMIC DNA]</scope>
    <source>
        <strain evidence="7">WM001</strain>
    </source>
</reference>
<evidence type="ECO:0008006" key="9">
    <source>
        <dbReference type="Google" id="ProtNLM"/>
    </source>
</evidence>
<dbReference type="Pfam" id="PF07690">
    <property type="entry name" value="MFS_1"/>
    <property type="match status" value="1"/>
</dbReference>
<keyword evidence="8" id="KW-1185">Reference proteome</keyword>
<dbReference type="SUPFAM" id="SSF103473">
    <property type="entry name" value="MFS general substrate transporter"/>
    <property type="match status" value="1"/>
</dbReference>
<comment type="subcellular location">
    <subcellularLocation>
        <location evidence="1">Membrane</location>
        <topology evidence="1">Multi-pass membrane protein</topology>
    </subcellularLocation>
</comment>
<dbReference type="PANTHER" id="PTHR23504:SF15">
    <property type="entry name" value="MAJOR FACILITATOR SUPERFAMILY (MFS) PROFILE DOMAIN-CONTAINING PROTEIN"/>
    <property type="match status" value="1"/>
</dbReference>
<feature type="transmembrane region" description="Helical" evidence="6">
    <location>
        <begin position="274"/>
        <end position="291"/>
    </location>
</feature>
<organism evidence="7 8">
    <name type="scientific">Stentor coeruleus</name>
    <dbReference type="NCBI Taxonomy" id="5963"/>
    <lineage>
        <taxon>Eukaryota</taxon>
        <taxon>Sar</taxon>
        <taxon>Alveolata</taxon>
        <taxon>Ciliophora</taxon>
        <taxon>Postciliodesmatophora</taxon>
        <taxon>Heterotrichea</taxon>
        <taxon>Heterotrichida</taxon>
        <taxon>Stentoridae</taxon>
        <taxon>Stentor</taxon>
    </lineage>
</organism>
<feature type="transmembrane region" description="Helical" evidence="6">
    <location>
        <begin position="373"/>
        <end position="393"/>
    </location>
</feature>
<keyword evidence="5 6" id="KW-0472">Membrane</keyword>
<dbReference type="GO" id="GO:0016020">
    <property type="term" value="C:membrane"/>
    <property type="evidence" value="ECO:0007669"/>
    <property type="project" value="UniProtKB-SubCell"/>
</dbReference>
<feature type="transmembrane region" description="Helical" evidence="6">
    <location>
        <begin position="303"/>
        <end position="321"/>
    </location>
</feature>
<dbReference type="PROSITE" id="PS00216">
    <property type="entry name" value="SUGAR_TRANSPORT_1"/>
    <property type="match status" value="1"/>
</dbReference>
<keyword evidence="3 6" id="KW-0812">Transmembrane</keyword>
<name>A0A1R2BT21_9CILI</name>
<feature type="transmembrane region" description="Helical" evidence="6">
    <location>
        <begin position="110"/>
        <end position="132"/>
    </location>
</feature>
<comment type="caution">
    <text evidence="7">The sequence shown here is derived from an EMBL/GenBank/DDBJ whole genome shotgun (WGS) entry which is preliminary data.</text>
</comment>
<evidence type="ECO:0000313" key="7">
    <source>
        <dbReference type="EMBL" id="OMJ79963.1"/>
    </source>
</evidence>
<dbReference type="InterPro" id="IPR036259">
    <property type="entry name" value="MFS_trans_sf"/>
</dbReference>
<evidence type="ECO:0000256" key="4">
    <source>
        <dbReference type="ARBA" id="ARBA00022989"/>
    </source>
</evidence>
<feature type="transmembrane region" description="Helical" evidence="6">
    <location>
        <begin position="229"/>
        <end position="254"/>
    </location>
</feature>
<sequence>MSKTYLPIGIRISFIGLSLCESSIINLVFSIVPFMIEFYFKDSYSDKVPEDIISSYSGYLEGIFRFMQFFSSIWMSTLSDKIGRKVVTIGALFMNFASSIALGLCTTFEAAFIVRIISGLFAGSMPITKSMIREVTDDTNISTLYGSFALGIGLANSLGPFMAGLSKPADNLGGIFDYSFFRTYPYFLPLFLHSFLCLITLIVVIYYLPSIKPKVEKSQGFSSLFNNKLYISTVSIYGLISISNYGFRLVFSLICKSAENLGGMGIDSEDKVSMIQGFAGIFVLFLPPLLTPVISTKIGLVKSLVWISIIIVPSFFVVYLCRETNGIWKYAALAAFYGINNSSFCIFIFYISICISNTVTPDVLGAANGLSQALIGVCRFASANMFGIIYGWSVTSGLSFPLIDASFSFLIMSLLVIFEVILIIKTLDPSVEHKKSKTQVETPLLDINKK</sequence>
<dbReference type="GO" id="GO:0022857">
    <property type="term" value="F:transmembrane transporter activity"/>
    <property type="evidence" value="ECO:0007669"/>
    <property type="project" value="InterPro"/>
</dbReference>
<feature type="transmembrane region" description="Helical" evidence="6">
    <location>
        <begin position="327"/>
        <end position="353"/>
    </location>
</feature>
<evidence type="ECO:0000256" key="2">
    <source>
        <dbReference type="ARBA" id="ARBA00022448"/>
    </source>
</evidence>
<dbReference type="OrthoDB" id="414765at2759"/>
<dbReference type="Gene3D" id="1.20.1250.20">
    <property type="entry name" value="MFS general substrate transporter like domains"/>
    <property type="match status" value="1"/>
</dbReference>
<dbReference type="InterPro" id="IPR011701">
    <property type="entry name" value="MFS"/>
</dbReference>
<dbReference type="PANTHER" id="PTHR23504">
    <property type="entry name" value="MAJOR FACILITATOR SUPERFAMILY DOMAIN-CONTAINING PROTEIN 10"/>
    <property type="match status" value="1"/>
</dbReference>
<dbReference type="InterPro" id="IPR005829">
    <property type="entry name" value="Sugar_transporter_CS"/>
</dbReference>
<gene>
    <name evidence="7" type="ORF">SteCoe_19878</name>
</gene>
<feature type="transmembrane region" description="Helical" evidence="6">
    <location>
        <begin position="144"/>
        <end position="166"/>
    </location>
</feature>
<evidence type="ECO:0000313" key="8">
    <source>
        <dbReference type="Proteomes" id="UP000187209"/>
    </source>
</evidence>
<evidence type="ECO:0000256" key="3">
    <source>
        <dbReference type="ARBA" id="ARBA00022692"/>
    </source>
</evidence>
<feature type="transmembrane region" description="Helical" evidence="6">
    <location>
        <begin position="186"/>
        <end position="208"/>
    </location>
</feature>
<dbReference type="EMBL" id="MPUH01000445">
    <property type="protein sequence ID" value="OMJ79963.1"/>
    <property type="molecule type" value="Genomic_DNA"/>
</dbReference>
<keyword evidence="4 6" id="KW-1133">Transmembrane helix</keyword>
<evidence type="ECO:0000256" key="1">
    <source>
        <dbReference type="ARBA" id="ARBA00004141"/>
    </source>
</evidence>
<dbReference type="Proteomes" id="UP000187209">
    <property type="component" value="Unassembled WGS sequence"/>
</dbReference>
<proteinExistence type="predicted"/>
<dbReference type="AlphaFoldDB" id="A0A1R2BT21"/>
<evidence type="ECO:0000256" key="5">
    <source>
        <dbReference type="ARBA" id="ARBA00023136"/>
    </source>
</evidence>
<evidence type="ECO:0000256" key="6">
    <source>
        <dbReference type="SAM" id="Phobius"/>
    </source>
</evidence>
<keyword evidence="2" id="KW-0813">Transport</keyword>
<feature type="transmembrane region" description="Helical" evidence="6">
    <location>
        <begin position="405"/>
        <end position="427"/>
    </location>
</feature>
<accession>A0A1R2BT21</accession>
<protein>
    <recommendedName>
        <fullName evidence="9">Major facilitator superfamily (MFS) profile domain-containing protein</fullName>
    </recommendedName>
</protein>
<feature type="transmembrane region" description="Helical" evidence="6">
    <location>
        <begin position="12"/>
        <end position="36"/>
    </location>
</feature>